<comment type="caution">
    <text evidence="8">The sequence shown here is derived from an EMBL/GenBank/DDBJ whole genome shotgun (WGS) entry which is preliminary data.</text>
</comment>
<dbReference type="Pfam" id="PF03168">
    <property type="entry name" value="LEA_2"/>
    <property type="match status" value="1"/>
</dbReference>
<evidence type="ECO:0000313" key="9">
    <source>
        <dbReference type="Proteomes" id="UP000237000"/>
    </source>
</evidence>
<dbReference type="OrthoDB" id="1849707at2759"/>
<name>A0A2P5FUF2_TREOI</name>
<evidence type="ECO:0000256" key="6">
    <source>
        <dbReference type="SAM" id="Phobius"/>
    </source>
</evidence>
<evidence type="ECO:0000313" key="8">
    <source>
        <dbReference type="EMBL" id="POO01424.1"/>
    </source>
</evidence>
<evidence type="ECO:0000256" key="4">
    <source>
        <dbReference type="ARBA" id="ARBA00023136"/>
    </source>
</evidence>
<dbReference type="SUPFAM" id="SSF117070">
    <property type="entry name" value="LEA14-like"/>
    <property type="match status" value="1"/>
</dbReference>
<dbReference type="PANTHER" id="PTHR31234:SF70">
    <property type="entry name" value="LATE EMBRYOGENESIS ABUNDANT PROTEIN LEA-2 SUBGROUP DOMAIN-CONTAINING PROTEIN"/>
    <property type="match status" value="1"/>
</dbReference>
<keyword evidence="3 6" id="KW-1133">Transmembrane helix</keyword>
<organism evidence="8 9">
    <name type="scientific">Trema orientale</name>
    <name type="common">Charcoal tree</name>
    <name type="synonym">Celtis orientalis</name>
    <dbReference type="NCBI Taxonomy" id="63057"/>
    <lineage>
        <taxon>Eukaryota</taxon>
        <taxon>Viridiplantae</taxon>
        <taxon>Streptophyta</taxon>
        <taxon>Embryophyta</taxon>
        <taxon>Tracheophyta</taxon>
        <taxon>Spermatophyta</taxon>
        <taxon>Magnoliopsida</taxon>
        <taxon>eudicotyledons</taxon>
        <taxon>Gunneridae</taxon>
        <taxon>Pentapetalae</taxon>
        <taxon>rosids</taxon>
        <taxon>fabids</taxon>
        <taxon>Rosales</taxon>
        <taxon>Cannabaceae</taxon>
        <taxon>Trema</taxon>
    </lineage>
</organism>
<comment type="subcellular location">
    <subcellularLocation>
        <location evidence="1">Membrane</location>
        <topology evidence="1">Single-pass membrane protein</topology>
    </subcellularLocation>
</comment>
<dbReference type="InterPro" id="IPR044839">
    <property type="entry name" value="NDR1-like"/>
</dbReference>
<evidence type="ECO:0000256" key="1">
    <source>
        <dbReference type="ARBA" id="ARBA00004167"/>
    </source>
</evidence>
<dbReference type="STRING" id="63057.A0A2P5FUF2"/>
<feature type="compositionally biased region" description="Pro residues" evidence="5">
    <location>
        <begin position="26"/>
        <end position="37"/>
    </location>
</feature>
<dbReference type="AlphaFoldDB" id="A0A2P5FUF2"/>
<evidence type="ECO:0000256" key="2">
    <source>
        <dbReference type="ARBA" id="ARBA00022692"/>
    </source>
</evidence>
<dbReference type="GO" id="GO:0098542">
    <property type="term" value="P:defense response to other organism"/>
    <property type="evidence" value="ECO:0007669"/>
    <property type="project" value="InterPro"/>
</dbReference>
<dbReference type="InterPro" id="IPR004864">
    <property type="entry name" value="LEA_2"/>
</dbReference>
<dbReference type="GO" id="GO:0005886">
    <property type="term" value="C:plasma membrane"/>
    <property type="evidence" value="ECO:0007669"/>
    <property type="project" value="TreeGrafter"/>
</dbReference>
<feature type="transmembrane region" description="Helical" evidence="6">
    <location>
        <begin position="77"/>
        <end position="104"/>
    </location>
</feature>
<dbReference type="Gene3D" id="2.60.40.1820">
    <property type="match status" value="1"/>
</dbReference>
<keyword evidence="9" id="KW-1185">Reference proteome</keyword>
<keyword evidence="4 6" id="KW-0472">Membrane</keyword>
<feature type="domain" description="Late embryogenesis abundant protein LEA-2 subgroup" evidence="7">
    <location>
        <begin position="137"/>
        <end position="240"/>
    </location>
</feature>
<evidence type="ECO:0000256" key="5">
    <source>
        <dbReference type="SAM" id="MobiDB-lite"/>
    </source>
</evidence>
<proteinExistence type="predicted"/>
<accession>A0A2P5FUF2</accession>
<gene>
    <name evidence="8" type="ORF">TorRG33x02_027310</name>
</gene>
<evidence type="ECO:0000259" key="7">
    <source>
        <dbReference type="Pfam" id="PF03168"/>
    </source>
</evidence>
<dbReference type="InParanoid" id="A0A2P5FUF2"/>
<dbReference type="Proteomes" id="UP000237000">
    <property type="component" value="Unassembled WGS sequence"/>
</dbReference>
<dbReference type="EMBL" id="JXTC01000008">
    <property type="protein sequence ID" value="POO01424.1"/>
    <property type="molecule type" value="Genomic_DNA"/>
</dbReference>
<dbReference type="PANTHER" id="PTHR31234">
    <property type="entry name" value="LATE EMBRYOGENESIS ABUNDANT (LEA) HYDROXYPROLINE-RICH GLYCOPROTEIN FAMILY"/>
    <property type="match status" value="1"/>
</dbReference>
<reference evidence="9" key="1">
    <citation type="submission" date="2016-06" db="EMBL/GenBank/DDBJ databases">
        <title>Parallel loss of symbiosis genes in relatives of nitrogen-fixing non-legume Parasponia.</title>
        <authorList>
            <person name="Van Velzen R."/>
            <person name="Holmer R."/>
            <person name="Bu F."/>
            <person name="Rutten L."/>
            <person name="Van Zeijl A."/>
            <person name="Liu W."/>
            <person name="Santuari L."/>
            <person name="Cao Q."/>
            <person name="Sharma T."/>
            <person name="Shen D."/>
            <person name="Roswanjaya Y."/>
            <person name="Wardhani T."/>
            <person name="Kalhor M.S."/>
            <person name="Jansen J."/>
            <person name="Van den Hoogen J."/>
            <person name="Gungor B."/>
            <person name="Hartog M."/>
            <person name="Hontelez J."/>
            <person name="Verver J."/>
            <person name="Yang W.-C."/>
            <person name="Schijlen E."/>
            <person name="Repin R."/>
            <person name="Schilthuizen M."/>
            <person name="Schranz E."/>
            <person name="Heidstra R."/>
            <person name="Miyata K."/>
            <person name="Fedorova E."/>
            <person name="Kohlen W."/>
            <person name="Bisseling T."/>
            <person name="Smit S."/>
            <person name="Geurts R."/>
        </authorList>
    </citation>
    <scope>NUCLEOTIDE SEQUENCE [LARGE SCALE GENOMIC DNA]</scope>
    <source>
        <strain evidence="9">cv. RG33-2</strain>
    </source>
</reference>
<evidence type="ECO:0000256" key="3">
    <source>
        <dbReference type="ARBA" id="ARBA00022989"/>
    </source>
</evidence>
<sequence>MTDRVYPRDSPQTASPHDSSELPLKLVPPSPERPIPSPGTYVIQIPKDQVYRVPPPENSRRLQQYARRKDHRSRCRACFCWLLAVISALILLAGVAAAVLYLVYRPESPKYAVESFAIKGINVSSPSPAISPAIDVTVRAENPNNKIGIYYGRDSSATVYYSDVELCNGVIPGFYQPSNNVTVLKTALTGPGIELTSSVQKALRNGEKQGKVPLKLKLKIPVKMKVGSVKTWTIAVKVRCDVTVDTLTAKAKIVSNDCDYSWKPWW</sequence>
<protein>
    <submittedName>
        <fullName evidence="8">Late embryogenesis abundant protein</fullName>
    </submittedName>
</protein>
<dbReference type="FunCoup" id="A0A2P5FUF2">
    <property type="interactions" value="57"/>
</dbReference>
<keyword evidence="2 6" id="KW-0812">Transmembrane</keyword>
<feature type="region of interest" description="Disordered" evidence="5">
    <location>
        <begin position="1"/>
        <end position="39"/>
    </location>
</feature>